<accession>A0A422QYB6</accession>
<evidence type="ECO:0000313" key="2">
    <source>
        <dbReference type="Proteomes" id="UP000238137"/>
    </source>
</evidence>
<dbReference type="Pfam" id="PF09195">
    <property type="entry name" value="Endonuc-BglII"/>
    <property type="match status" value="1"/>
</dbReference>
<dbReference type="GO" id="GO:0000287">
    <property type="term" value="F:magnesium ion binding"/>
    <property type="evidence" value="ECO:0007669"/>
    <property type="project" value="InterPro"/>
</dbReference>
<dbReference type="InterPro" id="IPR011335">
    <property type="entry name" value="Restrct_endonuc-II-like"/>
</dbReference>
<comment type="caution">
    <text evidence="1">The sequence shown here is derived from an EMBL/GenBank/DDBJ whole genome shotgun (WGS) entry which is preliminary data.</text>
</comment>
<dbReference type="AlphaFoldDB" id="A0A422QYB6"/>
<dbReference type="SUPFAM" id="SSF52980">
    <property type="entry name" value="Restriction endonuclease-like"/>
    <property type="match status" value="1"/>
</dbReference>
<dbReference type="OrthoDB" id="1956808at2"/>
<dbReference type="InterPro" id="IPR015278">
    <property type="entry name" value="BglII-like"/>
</dbReference>
<dbReference type="Gene3D" id="3.40.91.20">
    <property type="match status" value="1"/>
</dbReference>
<keyword evidence="1" id="KW-0540">Nuclease</keyword>
<dbReference type="EMBL" id="PXNQ02000004">
    <property type="protein sequence ID" value="RNF34952.1"/>
    <property type="molecule type" value="Genomic_DNA"/>
</dbReference>
<proteinExistence type="predicted"/>
<dbReference type="InterPro" id="IPR011338">
    <property type="entry name" value="BamHI/BglII/BstY"/>
</dbReference>
<gene>
    <name evidence="1" type="ORF">A7A09_008150</name>
</gene>
<keyword evidence="1" id="KW-0378">Hydrolase</keyword>
<dbReference type="RefSeq" id="WP_106690928.1">
    <property type="nucleotide sequence ID" value="NZ_PXNQ02000004.1"/>
</dbReference>
<evidence type="ECO:0000313" key="1">
    <source>
        <dbReference type="EMBL" id="RNF34952.1"/>
    </source>
</evidence>
<keyword evidence="2" id="KW-1185">Reference proteome</keyword>
<reference evidence="1" key="1">
    <citation type="submission" date="2018-05" db="EMBL/GenBank/DDBJ databases">
        <title>Reclassification of Methylarcula marina and Methylarcula terricola as Paracoccus methylarcula sp.nov., comb.nov. and Paracoccus terricola comb.nov.</title>
        <authorList>
            <person name="Shmareva M.N."/>
            <person name="Doronina N.V."/>
            <person name="Vasilenko O.V."/>
            <person name="Tarlachkov S.V."/>
            <person name="Trotsenko Y.A."/>
        </authorList>
    </citation>
    <scope>NUCLEOTIDE SEQUENCE [LARGE SCALE GENOMIC DNA]</scope>
    <source>
        <strain evidence="1">VKM B-2159</strain>
    </source>
</reference>
<name>A0A422QYB6_9RHOB</name>
<dbReference type="Proteomes" id="UP000238137">
    <property type="component" value="Unassembled WGS sequence"/>
</dbReference>
<protein>
    <submittedName>
        <fullName evidence="1">Restriction endonuclease</fullName>
    </submittedName>
</protein>
<sequence length="197" mass="22732">MQDRLPEFVRTHYEVHEWRHASAILAHDFQDEWRDILDVLTAFRLRREWIEVGGGRKSQVADRIDGFLMRRGWEEKQFQTAVLVDGNRLDSPTHKIDCYRNKIGLEIEWNNKDPFFDRDLNNFRLLFDLRALSVGVIITRSDELQDIFNDLGRKSSFGASTTHMSKLLPRIEGGGGAGCPLLVFGITKKLYVDGGQP</sequence>
<organism evidence="1 2">
    <name type="scientific">Paracoccus methylarcula</name>
    <dbReference type="NCBI Taxonomy" id="72022"/>
    <lineage>
        <taxon>Bacteria</taxon>
        <taxon>Pseudomonadati</taxon>
        <taxon>Pseudomonadota</taxon>
        <taxon>Alphaproteobacteria</taxon>
        <taxon>Rhodobacterales</taxon>
        <taxon>Paracoccaceae</taxon>
        <taxon>Paracoccus</taxon>
    </lineage>
</organism>
<keyword evidence="1" id="KW-0255">Endonuclease</keyword>
<dbReference type="GO" id="GO:0009307">
    <property type="term" value="P:DNA restriction-modification system"/>
    <property type="evidence" value="ECO:0007669"/>
    <property type="project" value="InterPro"/>
</dbReference>
<dbReference type="GO" id="GO:0009036">
    <property type="term" value="F:type II site-specific deoxyribonuclease activity"/>
    <property type="evidence" value="ECO:0007669"/>
    <property type="project" value="InterPro"/>
</dbReference>
<dbReference type="GO" id="GO:0003677">
    <property type="term" value="F:DNA binding"/>
    <property type="evidence" value="ECO:0007669"/>
    <property type="project" value="InterPro"/>
</dbReference>